<proteinExistence type="predicted"/>
<accession>A0ABS7ZLV6</accession>
<sequence length="169" mass="18490">MSLSTATALHDAAYTLNQPAAVYRRDGLAASVVNIPDDPKRQGVVGFTPQLSQLIDDAWPLIWHQMDRIGATASLPLYFFYVNPRDPVADNAAALLSLLTSCQGRPLVWAPLSTSHAAILHTLRLILPELSTLDLQQATLLYVGDNANRAPLQAMAKQSRIPFSFHALY</sequence>
<name>A0ABS7ZLV6_9GAMM</name>
<keyword evidence="2" id="KW-1185">Reference proteome</keyword>
<organism evidence="1 2">
    <name type="scientific">Thalassolituus marinus</name>
    <dbReference type="NCBI Taxonomy" id="671053"/>
    <lineage>
        <taxon>Bacteria</taxon>
        <taxon>Pseudomonadati</taxon>
        <taxon>Pseudomonadota</taxon>
        <taxon>Gammaproteobacteria</taxon>
        <taxon>Oceanospirillales</taxon>
        <taxon>Oceanospirillaceae</taxon>
        <taxon>Thalassolituus</taxon>
    </lineage>
</organism>
<evidence type="ECO:0000313" key="1">
    <source>
        <dbReference type="EMBL" id="MCA6062027.1"/>
    </source>
</evidence>
<protein>
    <submittedName>
        <fullName evidence="1">Uncharacterized protein</fullName>
    </submittedName>
</protein>
<evidence type="ECO:0000313" key="2">
    <source>
        <dbReference type="Proteomes" id="UP000714380"/>
    </source>
</evidence>
<dbReference type="EMBL" id="JAEDAH010000001">
    <property type="protein sequence ID" value="MCA6062027.1"/>
    <property type="molecule type" value="Genomic_DNA"/>
</dbReference>
<dbReference type="RefSeq" id="WP_225670479.1">
    <property type="nucleotide sequence ID" value="NZ_JAEDAH010000001.1"/>
</dbReference>
<dbReference type="Proteomes" id="UP000714380">
    <property type="component" value="Unassembled WGS sequence"/>
</dbReference>
<reference evidence="1 2" key="1">
    <citation type="submission" date="2020-12" db="EMBL/GenBank/DDBJ databases">
        <title>Novel Thalassolituus-related marine hydrocarbonoclastic bacteria mediated algae-derived hydrocarbons mineralization in twilight zone of the northern South China Sea.</title>
        <authorList>
            <person name="Dong C."/>
        </authorList>
    </citation>
    <scope>NUCLEOTIDE SEQUENCE [LARGE SCALE GENOMIC DNA]</scope>
    <source>
        <strain evidence="1 2">IMCC1826</strain>
    </source>
</reference>
<gene>
    <name evidence="1" type="ORF">I9W95_00240</name>
</gene>
<comment type="caution">
    <text evidence="1">The sequence shown here is derived from an EMBL/GenBank/DDBJ whole genome shotgun (WGS) entry which is preliminary data.</text>
</comment>